<evidence type="ECO:0000256" key="5">
    <source>
        <dbReference type="ARBA" id="ARBA00022679"/>
    </source>
</evidence>
<dbReference type="Gene3D" id="3.40.50.620">
    <property type="entry name" value="HUPs"/>
    <property type="match status" value="1"/>
</dbReference>
<evidence type="ECO:0000256" key="11">
    <source>
        <dbReference type="HAMAP-Rule" id="MF_00244"/>
    </source>
</evidence>
<evidence type="ECO:0000313" key="13">
    <source>
        <dbReference type="EMBL" id="MBE9395992.1"/>
    </source>
</evidence>
<comment type="caution">
    <text evidence="13">The sequence shown here is derived from an EMBL/GenBank/DDBJ whole genome shotgun (WGS) entry which is preliminary data.</text>
</comment>
<dbReference type="HAMAP" id="MF_00244">
    <property type="entry name" value="NaMN_adenylyltr"/>
    <property type="match status" value="1"/>
</dbReference>
<keyword evidence="14" id="KW-1185">Reference proteome</keyword>
<dbReference type="EC" id="2.7.7.18" evidence="11"/>
<keyword evidence="4 11" id="KW-0662">Pyridine nucleotide biosynthesis</keyword>
<keyword evidence="6 11" id="KW-0548">Nucleotidyltransferase</keyword>
<dbReference type="GO" id="GO:0009435">
    <property type="term" value="P:NAD+ biosynthetic process"/>
    <property type="evidence" value="ECO:0007669"/>
    <property type="project" value="UniProtKB-UniRule"/>
</dbReference>
<comment type="catalytic activity">
    <reaction evidence="10 11">
        <text>nicotinate beta-D-ribonucleotide + ATP + H(+) = deamido-NAD(+) + diphosphate</text>
        <dbReference type="Rhea" id="RHEA:22860"/>
        <dbReference type="ChEBI" id="CHEBI:15378"/>
        <dbReference type="ChEBI" id="CHEBI:30616"/>
        <dbReference type="ChEBI" id="CHEBI:33019"/>
        <dbReference type="ChEBI" id="CHEBI:57502"/>
        <dbReference type="ChEBI" id="CHEBI:58437"/>
        <dbReference type="EC" id="2.7.7.18"/>
    </reaction>
</comment>
<dbReference type="EMBL" id="JADEYS010000001">
    <property type="protein sequence ID" value="MBE9395992.1"/>
    <property type="molecule type" value="Genomic_DNA"/>
</dbReference>
<reference evidence="13" key="1">
    <citation type="submission" date="2020-10" db="EMBL/GenBank/DDBJ databases">
        <title>Bacterium isolated from coastal waters sediment.</title>
        <authorList>
            <person name="Chen R.-J."/>
            <person name="Lu D.-C."/>
            <person name="Zhu K.-L."/>
            <person name="Du Z.-J."/>
        </authorList>
    </citation>
    <scope>NUCLEOTIDE SEQUENCE</scope>
    <source>
        <strain evidence="13">N1Y112</strain>
    </source>
</reference>
<keyword evidence="5 11" id="KW-0808">Transferase</keyword>
<sequence length="209" mass="23450">MGGTFDPIHNGHLRTALEIQQWLGVAQVSLVPSKQPVHRDAPGCTSEQRLAMVDAAVLPEPALRADAREVASDKPSYTLLTLQGLREELGEHHPICMVMGMDAYLTLPKWHQWQDFLGYAHIIVVARPGYHFEPDEIMQRFTSANRVTDKAELLSKPAGHVLIHEMTPLGISATQVRQLVTRGNSPRYLLPDPVWAYIKDHNLYGYLTN</sequence>
<dbReference type="SUPFAM" id="SSF52374">
    <property type="entry name" value="Nucleotidylyl transferase"/>
    <property type="match status" value="1"/>
</dbReference>
<comment type="pathway">
    <text evidence="2 11">Cofactor biosynthesis; NAD(+) biosynthesis; deamido-NAD(+) from nicotinate D-ribonucleotide: step 1/1.</text>
</comment>
<comment type="function">
    <text evidence="1 11">Catalyzes the reversible adenylation of nicotinate mononucleotide (NaMN) to nicotinic acid adenine dinucleotide (NaAD).</text>
</comment>
<dbReference type="GO" id="GO:0005524">
    <property type="term" value="F:ATP binding"/>
    <property type="evidence" value="ECO:0007669"/>
    <property type="project" value="UniProtKB-KW"/>
</dbReference>
<dbReference type="InterPro" id="IPR014729">
    <property type="entry name" value="Rossmann-like_a/b/a_fold"/>
</dbReference>
<evidence type="ECO:0000259" key="12">
    <source>
        <dbReference type="Pfam" id="PF01467"/>
    </source>
</evidence>
<dbReference type="NCBIfam" id="NF000839">
    <property type="entry name" value="PRK00071.1-1"/>
    <property type="match status" value="1"/>
</dbReference>
<dbReference type="GO" id="GO:0004515">
    <property type="term" value="F:nicotinate-nucleotide adenylyltransferase activity"/>
    <property type="evidence" value="ECO:0007669"/>
    <property type="project" value="UniProtKB-UniRule"/>
</dbReference>
<keyword evidence="9 11" id="KW-0520">NAD</keyword>
<gene>
    <name evidence="11 13" type="primary">nadD</name>
    <name evidence="13" type="ORF">IOQ59_01820</name>
</gene>
<dbReference type="UniPathway" id="UPA00253">
    <property type="reaction ID" value="UER00332"/>
</dbReference>
<evidence type="ECO:0000256" key="10">
    <source>
        <dbReference type="ARBA" id="ARBA00048721"/>
    </source>
</evidence>
<evidence type="ECO:0000256" key="4">
    <source>
        <dbReference type="ARBA" id="ARBA00022642"/>
    </source>
</evidence>
<organism evidence="13 14">
    <name type="scientific">Pontibacterium sinense</name>
    <dbReference type="NCBI Taxonomy" id="2781979"/>
    <lineage>
        <taxon>Bacteria</taxon>
        <taxon>Pseudomonadati</taxon>
        <taxon>Pseudomonadota</taxon>
        <taxon>Gammaproteobacteria</taxon>
        <taxon>Oceanospirillales</taxon>
        <taxon>Oceanospirillaceae</taxon>
        <taxon>Pontibacterium</taxon>
    </lineage>
</organism>
<dbReference type="PANTHER" id="PTHR39321">
    <property type="entry name" value="NICOTINATE-NUCLEOTIDE ADENYLYLTRANSFERASE-RELATED"/>
    <property type="match status" value="1"/>
</dbReference>
<evidence type="ECO:0000256" key="6">
    <source>
        <dbReference type="ARBA" id="ARBA00022695"/>
    </source>
</evidence>
<evidence type="ECO:0000256" key="8">
    <source>
        <dbReference type="ARBA" id="ARBA00022840"/>
    </source>
</evidence>
<dbReference type="CDD" id="cd02165">
    <property type="entry name" value="NMNAT"/>
    <property type="match status" value="1"/>
</dbReference>
<evidence type="ECO:0000256" key="3">
    <source>
        <dbReference type="ARBA" id="ARBA00009014"/>
    </source>
</evidence>
<dbReference type="Proteomes" id="UP000640333">
    <property type="component" value="Unassembled WGS sequence"/>
</dbReference>
<evidence type="ECO:0000256" key="7">
    <source>
        <dbReference type="ARBA" id="ARBA00022741"/>
    </source>
</evidence>
<evidence type="ECO:0000256" key="2">
    <source>
        <dbReference type="ARBA" id="ARBA00005019"/>
    </source>
</evidence>
<evidence type="ECO:0000256" key="1">
    <source>
        <dbReference type="ARBA" id="ARBA00002324"/>
    </source>
</evidence>
<comment type="similarity">
    <text evidence="3 11">Belongs to the NadD family.</text>
</comment>
<dbReference type="InterPro" id="IPR004821">
    <property type="entry name" value="Cyt_trans-like"/>
</dbReference>
<name>A0A8J7F9S5_9GAMM</name>
<accession>A0A8J7F9S5</accession>
<dbReference type="Pfam" id="PF01467">
    <property type="entry name" value="CTP_transf_like"/>
    <property type="match status" value="1"/>
</dbReference>
<keyword evidence="8 11" id="KW-0067">ATP-binding</keyword>
<dbReference type="InterPro" id="IPR005248">
    <property type="entry name" value="NadD/NMNAT"/>
</dbReference>
<evidence type="ECO:0000256" key="9">
    <source>
        <dbReference type="ARBA" id="ARBA00023027"/>
    </source>
</evidence>
<dbReference type="NCBIfam" id="TIGR00482">
    <property type="entry name" value="nicotinate (nicotinamide) nucleotide adenylyltransferase"/>
    <property type="match status" value="1"/>
</dbReference>
<protein>
    <recommendedName>
        <fullName evidence="11">Probable nicotinate-nucleotide adenylyltransferase</fullName>
        <ecNumber evidence="11">2.7.7.18</ecNumber>
    </recommendedName>
    <alternativeName>
        <fullName evidence="11">Deamido-NAD(+) diphosphorylase</fullName>
    </alternativeName>
    <alternativeName>
        <fullName evidence="11">Deamido-NAD(+) pyrophosphorylase</fullName>
    </alternativeName>
    <alternativeName>
        <fullName evidence="11">Nicotinate mononucleotide adenylyltransferase</fullName>
        <shortName evidence="11">NaMN adenylyltransferase</shortName>
    </alternativeName>
</protein>
<evidence type="ECO:0000313" key="14">
    <source>
        <dbReference type="Proteomes" id="UP000640333"/>
    </source>
</evidence>
<dbReference type="PANTHER" id="PTHR39321:SF3">
    <property type="entry name" value="PHOSPHOPANTETHEINE ADENYLYLTRANSFERASE"/>
    <property type="match status" value="1"/>
</dbReference>
<proteinExistence type="inferred from homology"/>
<dbReference type="AlphaFoldDB" id="A0A8J7F9S5"/>
<feature type="domain" description="Cytidyltransferase-like" evidence="12">
    <location>
        <begin position="1"/>
        <end position="178"/>
    </location>
</feature>
<keyword evidence="7 11" id="KW-0547">Nucleotide-binding</keyword>